<feature type="chain" id="PRO_5021398088" evidence="1">
    <location>
        <begin position="17"/>
        <end position="103"/>
    </location>
</feature>
<gene>
    <name evidence="2" type="ORF">AVEN_38843_1</name>
</gene>
<comment type="caution">
    <text evidence="2">The sequence shown here is derived from an EMBL/GenBank/DDBJ whole genome shotgun (WGS) entry which is preliminary data.</text>
</comment>
<name>A0A4Y2ME92_ARAVE</name>
<reference evidence="2 3" key="1">
    <citation type="journal article" date="2019" name="Sci. Rep.">
        <title>Orb-weaving spider Araneus ventricosus genome elucidates the spidroin gene catalogue.</title>
        <authorList>
            <person name="Kono N."/>
            <person name="Nakamura H."/>
            <person name="Ohtoshi R."/>
            <person name="Moran D.A.P."/>
            <person name="Shinohara A."/>
            <person name="Yoshida Y."/>
            <person name="Fujiwara M."/>
            <person name="Mori M."/>
            <person name="Tomita M."/>
            <person name="Arakawa K."/>
        </authorList>
    </citation>
    <scope>NUCLEOTIDE SEQUENCE [LARGE SCALE GENOMIC DNA]</scope>
</reference>
<dbReference type="EMBL" id="BGPR01007160">
    <property type="protein sequence ID" value="GBN24730.1"/>
    <property type="molecule type" value="Genomic_DNA"/>
</dbReference>
<sequence length="103" mass="11806">MKFILFFFLTFDLALREQRGKKEQKIHTLKNSSGNQIEIDHSFPDVKRKANFGIYCSWVFKRSLTADMDCAHQQVKLLAQAVAVFRAGARGDHLVPQDPEGPR</sequence>
<protein>
    <submittedName>
        <fullName evidence="2">Uncharacterized protein</fullName>
    </submittedName>
</protein>
<feature type="signal peptide" evidence="1">
    <location>
        <begin position="1"/>
        <end position="16"/>
    </location>
</feature>
<accession>A0A4Y2ME92</accession>
<evidence type="ECO:0000256" key="1">
    <source>
        <dbReference type="SAM" id="SignalP"/>
    </source>
</evidence>
<evidence type="ECO:0000313" key="2">
    <source>
        <dbReference type="EMBL" id="GBN24730.1"/>
    </source>
</evidence>
<organism evidence="2 3">
    <name type="scientific">Araneus ventricosus</name>
    <name type="common">Orbweaver spider</name>
    <name type="synonym">Epeira ventricosa</name>
    <dbReference type="NCBI Taxonomy" id="182803"/>
    <lineage>
        <taxon>Eukaryota</taxon>
        <taxon>Metazoa</taxon>
        <taxon>Ecdysozoa</taxon>
        <taxon>Arthropoda</taxon>
        <taxon>Chelicerata</taxon>
        <taxon>Arachnida</taxon>
        <taxon>Araneae</taxon>
        <taxon>Araneomorphae</taxon>
        <taxon>Entelegynae</taxon>
        <taxon>Araneoidea</taxon>
        <taxon>Araneidae</taxon>
        <taxon>Araneus</taxon>
    </lineage>
</organism>
<keyword evidence="3" id="KW-1185">Reference proteome</keyword>
<dbReference type="AlphaFoldDB" id="A0A4Y2ME92"/>
<dbReference type="Proteomes" id="UP000499080">
    <property type="component" value="Unassembled WGS sequence"/>
</dbReference>
<keyword evidence="1" id="KW-0732">Signal</keyword>
<evidence type="ECO:0000313" key="3">
    <source>
        <dbReference type="Proteomes" id="UP000499080"/>
    </source>
</evidence>
<proteinExistence type="predicted"/>